<organism evidence="1 2">
    <name type="scientific">Hymenobacter volaticus</name>
    <dbReference type="NCBI Taxonomy" id="2932254"/>
    <lineage>
        <taxon>Bacteria</taxon>
        <taxon>Pseudomonadati</taxon>
        <taxon>Bacteroidota</taxon>
        <taxon>Cytophagia</taxon>
        <taxon>Cytophagales</taxon>
        <taxon>Hymenobacteraceae</taxon>
        <taxon>Hymenobacter</taxon>
    </lineage>
</organism>
<sequence>MILLGQQYVEGTLSLPEVTQLTQLYTADLAAKAQRQYASCFSTLAGEALQ</sequence>
<accession>A0ABY4GBM7</accession>
<dbReference type="EMBL" id="CP095061">
    <property type="protein sequence ID" value="UOQ68340.1"/>
    <property type="molecule type" value="Genomic_DNA"/>
</dbReference>
<name>A0ABY4GBM7_9BACT</name>
<dbReference type="Proteomes" id="UP000830401">
    <property type="component" value="Chromosome"/>
</dbReference>
<keyword evidence="2" id="KW-1185">Reference proteome</keyword>
<dbReference type="RefSeq" id="WP_245125343.1">
    <property type="nucleotide sequence ID" value="NZ_CP095061.1"/>
</dbReference>
<reference evidence="1" key="1">
    <citation type="submission" date="2022-04" db="EMBL/GenBank/DDBJ databases">
        <title>Hymenobacter sp. isolated from the air.</title>
        <authorList>
            <person name="Won M."/>
            <person name="Lee C.-M."/>
            <person name="Woen H.-Y."/>
            <person name="Kwon S.-W."/>
        </authorList>
    </citation>
    <scope>NUCLEOTIDE SEQUENCE</scope>
    <source>
        <strain evidence="1">5420S-77</strain>
    </source>
</reference>
<gene>
    <name evidence="1" type="ORF">MUN86_11085</name>
</gene>
<evidence type="ECO:0000313" key="1">
    <source>
        <dbReference type="EMBL" id="UOQ68340.1"/>
    </source>
</evidence>
<protein>
    <submittedName>
        <fullName evidence="1">Uncharacterized protein</fullName>
    </submittedName>
</protein>
<proteinExistence type="predicted"/>
<evidence type="ECO:0000313" key="2">
    <source>
        <dbReference type="Proteomes" id="UP000830401"/>
    </source>
</evidence>